<dbReference type="InterPro" id="IPR036873">
    <property type="entry name" value="Rhodanese-like_dom_sf"/>
</dbReference>
<reference evidence="2 3" key="1">
    <citation type="submission" date="2019-02" db="EMBL/GenBank/DDBJ databases">
        <title>Shewanella sp. D4-2 isolated from Dokdo Island.</title>
        <authorList>
            <person name="Baek K."/>
        </authorList>
    </citation>
    <scope>NUCLEOTIDE SEQUENCE [LARGE SCALE GENOMIC DNA]</scope>
    <source>
        <strain evidence="2 3">D4-2</strain>
    </source>
</reference>
<dbReference type="PANTHER" id="PTHR44086">
    <property type="entry name" value="THIOSULFATE SULFURTRANSFERASE RDL2, MITOCHONDRIAL-RELATED"/>
    <property type="match status" value="1"/>
</dbReference>
<accession>A0A411PKN7</accession>
<evidence type="ECO:0000313" key="2">
    <source>
        <dbReference type="EMBL" id="QBF84081.1"/>
    </source>
</evidence>
<dbReference type="RefSeq" id="WP_130601835.1">
    <property type="nucleotide sequence ID" value="NZ_CP036200.1"/>
</dbReference>
<dbReference type="Pfam" id="PF00581">
    <property type="entry name" value="Rhodanese"/>
    <property type="match status" value="1"/>
</dbReference>
<proteinExistence type="predicted"/>
<dbReference type="InterPro" id="IPR001763">
    <property type="entry name" value="Rhodanese-like_dom"/>
</dbReference>
<dbReference type="EMBL" id="CP036200">
    <property type="protein sequence ID" value="QBF84081.1"/>
    <property type="molecule type" value="Genomic_DNA"/>
</dbReference>
<evidence type="ECO:0000259" key="1">
    <source>
        <dbReference type="PROSITE" id="PS50206"/>
    </source>
</evidence>
<dbReference type="PANTHER" id="PTHR44086:SF13">
    <property type="entry name" value="THIOSULFATE SULFURTRANSFERASE PSPE"/>
    <property type="match status" value="1"/>
</dbReference>
<dbReference type="Gene3D" id="3.40.250.10">
    <property type="entry name" value="Rhodanese-like domain"/>
    <property type="match status" value="1"/>
</dbReference>
<dbReference type="GO" id="GO:0004792">
    <property type="term" value="F:thiosulfate-cyanide sulfurtransferase activity"/>
    <property type="evidence" value="ECO:0007669"/>
    <property type="project" value="TreeGrafter"/>
</dbReference>
<protein>
    <submittedName>
        <fullName evidence="2">Sulfurtransferase</fullName>
    </submittedName>
</protein>
<dbReference type="KEGG" id="smai:EXU30_16410"/>
<dbReference type="SMART" id="SM00450">
    <property type="entry name" value="RHOD"/>
    <property type="match status" value="1"/>
</dbReference>
<dbReference type="Proteomes" id="UP000291106">
    <property type="component" value="Chromosome"/>
</dbReference>
<dbReference type="PROSITE" id="PS50206">
    <property type="entry name" value="RHODANESE_3"/>
    <property type="match status" value="1"/>
</dbReference>
<keyword evidence="2" id="KW-0808">Transferase</keyword>
<dbReference type="OrthoDB" id="9791096at2"/>
<gene>
    <name evidence="2" type="ORF">EXU30_16410</name>
</gene>
<feature type="domain" description="Rhodanese" evidence="1">
    <location>
        <begin position="28"/>
        <end position="118"/>
    </location>
</feature>
<organism evidence="2 3">
    <name type="scientific">Shewanella maritima</name>
    <dbReference type="NCBI Taxonomy" id="2520507"/>
    <lineage>
        <taxon>Bacteria</taxon>
        <taxon>Pseudomonadati</taxon>
        <taxon>Pseudomonadota</taxon>
        <taxon>Gammaproteobacteria</taxon>
        <taxon>Alteromonadales</taxon>
        <taxon>Shewanellaceae</taxon>
        <taxon>Shewanella</taxon>
    </lineage>
</organism>
<dbReference type="SUPFAM" id="SSF52821">
    <property type="entry name" value="Rhodanese/Cell cycle control phosphatase"/>
    <property type="match status" value="1"/>
</dbReference>
<dbReference type="CDD" id="cd00158">
    <property type="entry name" value="RHOD"/>
    <property type="match status" value="1"/>
</dbReference>
<name>A0A411PKN7_9GAMM</name>
<dbReference type="AlphaFoldDB" id="A0A411PKN7"/>
<evidence type="ECO:0000313" key="3">
    <source>
        <dbReference type="Proteomes" id="UP000291106"/>
    </source>
</evidence>
<keyword evidence="3" id="KW-1185">Reference proteome</keyword>
<sequence>MQHSPGFVALVESIRPLVTEVTHDELNAIASVLLIDVREDHEWAQGRLPNAVHLGRGIIERDIERLYPDTEQTIVLYCGGGHRSVMAAHHLNKMGYSQVKSLVGGYKGAVAAGLNVVTE</sequence>